<organism evidence="1 2">
    <name type="scientific">Capnocytophaga genosp. AHN8471</name>
    <dbReference type="NCBI Taxonomy" id="327574"/>
    <lineage>
        <taxon>Bacteria</taxon>
        <taxon>Pseudomonadati</taxon>
        <taxon>Bacteroidota</taxon>
        <taxon>Flavobacteriia</taxon>
        <taxon>Flavobacteriales</taxon>
        <taxon>Flavobacteriaceae</taxon>
        <taxon>Capnocytophaga</taxon>
    </lineage>
</organism>
<evidence type="ECO:0000313" key="2">
    <source>
        <dbReference type="Proteomes" id="UP000603506"/>
    </source>
</evidence>
<evidence type="ECO:0000313" key="1">
    <source>
        <dbReference type="EMBL" id="MBM0649949.1"/>
    </source>
</evidence>
<dbReference type="NCBIfam" id="TIGR02436">
    <property type="entry name" value="four helix bundle protein"/>
    <property type="match status" value="1"/>
</dbReference>
<accession>A0ABS1YU68</accession>
<dbReference type="Proteomes" id="UP000603506">
    <property type="component" value="Unassembled WGS sequence"/>
</dbReference>
<dbReference type="InterPro" id="IPR036583">
    <property type="entry name" value="23S_rRNA_IVS_sf"/>
</dbReference>
<dbReference type="RefSeq" id="WP_203092915.1">
    <property type="nucleotide sequence ID" value="NZ_JAESPH010000002.1"/>
</dbReference>
<dbReference type="NCBIfam" id="TIGR04258">
    <property type="entry name" value="4helix_suffix"/>
    <property type="match status" value="1"/>
</dbReference>
<dbReference type="EMBL" id="JAEUAH010000004">
    <property type="protein sequence ID" value="MBM0649949.1"/>
    <property type="molecule type" value="Genomic_DNA"/>
</dbReference>
<dbReference type="InterPro" id="IPR012657">
    <property type="entry name" value="23S_rRNA-intervening_sequence"/>
</dbReference>
<gene>
    <name evidence="1" type="ORF">JNB19_04125</name>
</gene>
<dbReference type="InterPro" id="IPR026354">
    <property type="entry name" value="4helix_suffix_dom"/>
</dbReference>
<comment type="caution">
    <text evidence="1">The sequence shown here is derived from an EMBL/GenBank/DDBJ whole genome shotgun (WGS) entry which is preliminary data.</text>
</comment>
<sequence length="182" mass="21553">MKNTTFLKPKGNYRKLRVYKVSEVIYDITYFFAHKFLDRGDRTIDQMIQAARSGKQNIVEGNEAGYTSIETQIKLTNVAKASLEELKIDYEDYLRVRNKVKWEKGHPRYLKTRQYAQSEQLYLQYPSILPKCSDEEMANLCLTLIHQSSYMLQHLIEKQQEKYLKEGGVREQMKQARLQVRC</sequence>
<dbReference type="SUPFAM" id="SSF158446">
    <property type="entry name" value="IVS-encoded protein-like"/>
    <property type="match status" value="1"/>
</dbReference>
<name>A0ABS1YU68_9FLAO</name>
<protein>
    <submittedName>
        <fullName evidence="1">Four helix bundle protein</fullName>
    </submittedName>
</protein>
<dbReference type="Gene3D" id="1.20.1440.60">
    <property type="entry name" value="23S rRNA-intervening sequence"/>
    <property type="match status" value="1"/>
</dbReference>
<proteinExistence type="predicted"/>
<keyword evidence="2" id="KW-1185">Reference proteome</keyword>
<reference evidence="1 2" key="1">
    <citation type="submission" date="2021-01" db="EMBL/GenBank/DDBJ databases">
        <title>Evidence that Capnocytophaga endodontalis is a later homotypic synonym for Capnocytophaga genospecies AHN8471, and request for opinion on proposed recognition of strain AHN8471 as type strain of the species.</title>
        <authorList>
            <person name="Nicholson A.C."/>
            <person name="Hopper C.L."/>
            <person name="Gulvik C.A."/>
            <person name="Mcquiston J.R."/>
            <person name="Lau E.F."/>
        </authorList>
    </citation>
    <scope>NUCLEOTIDE SEQUENCE [LARGE SCALE GENOMIC DNA]</scope>
    <source>
        <strain evidence="1 2">AHN9576</strain>
    </source>
</reference>